<feature type="domain" description="AB hydrolase-1" evidence="2">
    <location>
        <begin position="88"/>
        <end position="198"/>
    </location>
</feature>
<proteinExistence type="predicted"/>
<dbReference type="InterPro" id="IPR029058">
    <property type="entry name" value="AB_hydrolase_fold"/>
</dbReference>
<keyword evidence="1" id="KW-0812">Transmembrane</keyword>
<dbReference type="EMBL" id="KB933290">
    <property type="protein sequence ID" value="EON97082.1"/>
    <property type="molecule type" value="Genomic_DNA"/>
</dbReference>
<gene>
    <name evidence="3" type="ORF">UCRPA7_7412</name>
</gene>
<evidence type="ECO:0000313" key="3">
    <source>
        <dbReference type="EMBL" id="EON97082.1"/>
    </source>
</evidence>
<keyword evidence="4" id="KW-1185">Reference proteome</keyword>
<keyword evidence="1" id="KW-1133">Transmembrane helix</keyword>
<dbReference type="SUPFAM" id="SSF53474">
    <property type="entry name" value="alpha/beta-Hydrolases"/>
    <property type="match status" value="1"/>
</dbReference>
<evidence type="ECO:0000259" key="2">
    <source>
        <dbReference type="Pfam" id="PF00561"/>
    </source>
</evidence>
<dbReference type="PANTHER" id="PTHR12277">
    <property type="entry name" value="ALPHA/BETA HYDROLASE DOMAIN-CONTAINING PROTEIN"/>
    <property type="match status" value="1"/>
</dbReference>
<dbReference type="RefSeq" id="XP_007918135.1">
    <property type="nucleotide sequence ID" value="XM_007919944.1"/>
</dbReference>
<feature type="transmembrane region" description="Helical" evidence="1">
    <location>
        <begin position="6"/>
        <end position="29"/>
    </location>
</feature>
<dbReference type="Gene3D" id="3.40.50.1820">
    <property type="entry name" value="alpha/beta hydrolase"/>
    <property type="match status" value="1"/>
</dbReference>
<dbReference type="eggNOG" id="KOG1552">
    <property type="taxonomic scope" value="Eukaryota"/>
</dbReference>
<reference evidence="4" key="1">
    <citation type="journal article" date="2013" name="Genome Announc.">
        <title>Draft genome sequence of the ascomycete Phaeoacremonium aleophilum strain UCR-PA7, a causal agent of the esca disease complex in grapevines.</title>
        <authorList>
            <person name="Blanco-Ulate B."/>
            <person name="Rolshausen P."/>
            <person name="Cantu D."/>
        </authorList>
    </citation>
    <scope>NUCLEOTIDE SEQUENCE [LARGE SCALE GENOMIC DNA]</scope>
    <source>
        <strain evidence="4">UCR-PA7</strain>
    </source>
</reference>
<dbReference type="GO" id="GO:0016787">
    <property type="term" value="F:hydrolase activity"/>
    <property type="evidence" value="ECO:0007669"/>
    <property type="project" value="UniProtKB-KW"/>
</dbReference>
<evidence type="ECO:0000313" key="4">
    <source>
        <dbReference type="Proteomes" id="UP000014074"/>
    </source>
</evidence>
<accession>R8BCR7</accession>
<dbReference type="InterPro" id="IPR000073">
    <property type="entry name" value="AB_hydrolase_1"/>
</dbReference>
<sequence>MASSKYAYWAFAAAGPLVLYCLFVGLLMIPFVQRHTPDGESIYAWHVLPLPVYAKNEDLLIKQPSARTQDFVKTEAFKLLKDDPQSRLILYLHGNAGHITQGVRAASYHVLTDTSSYHIIAIDYRGFGHSTGSPTEQGLITDASALVDFAINVAGIPASRIVLLGQSLGTAITSGVAERYAATGVDFAGVVLVSGFSSMPTMLAGYAIAGYVPVLRPLKIIPPLLRWILGFIVDKWQSVDRLASLTKSVKERRGRLRLSLIHGANDWDIPCHESDRLFAAAANATVDGGLDPQDLIEMKDERTVWKGDKYFKATWTAEPDIVITHEQFPYGGE</sequence>
<name>R8BCR7_PHAM7</name>
<dbReference type="Pfam" id="PF00561">
    <property type="entry name" value="Abhydrolase_1"/>
    <property type="match status" value="1"/>
</dbReference>
<keyword evidence="1" id="KW-0472">Membrane</keyword>
<organism evidence="3 4">
    <name type="scientific">Phaeoacremonium minimum (strain UCR-PA7)</name>
    <name type="common">Esca disease fungus</name>
    <name type="synonym">Togninia minima</name>
    <dbReference type="NCBI Taxonomy" id="1286976"/>
    <lineage>
        <taxon>Eukaryota</taxon>
        <taxon>Fungi</taxon>
        <taxon>Dikarya</taxon>
        <taxon>Ascomycota</taxon>
        <taxon>Pezizomycotina</taxon>
        <taxon>Sordariomycetes</taxon>
        <taxon>Sordariomycetidae</taxon>
        <taxon>Togniniales</taxon>
        <taxon>Togniniaceae</taxon>
        <taxon>Phaeoacremonium</taxon>
    </lineage>
</organism>
<dbReference type="KEGG" id="tmn:UCRPA7_7412"/>
<dbReference type="AlphaFoldDB" id="R8BCR7"/>
<dbReference type="Proteomes" id="UP000014074">
    <property type="component" value="Unassembled WGS sequence"/>
</dbReference>
<protein>
    <submittedName>
        <fullName evidence="3">Putative abhydrolase domain-containing protein</fullName>
    </submittedName>
</protein>
<keyword evidence="3" id="KW-0378">Hydrolase</keyword>
<dbReference type="HOGENOM" id="CLU_029375_3_0_1"/>
<dbReference type="GeneID" id="19328170"/>
<dbReference type="OrthoDB" id="446723at2759"/>
<evidence type="ECO:0000256" key="1">
    <source>
        <dbReference type="SAM" id="Phobius"/>
    </source>
</evidence>
<dbReference type="PANTHER" id="PTHR12277:SF81">
    <property type="entry name" value="PROTEIN ABHD13"/>
    <property type="match status" value="1"/>
</dbReference>